<gene>
    <name evidence="2" type="ORF">EV195_101855</name>
</gene>
<keyword evidence="1" id="KW-0472">Membrane</keyword>
<keyword evidence="1" id="KW-1133">Transmembrane helix</keyword>
<feature type="transmembrane region" description="Helical" evidence="1">
    <location>
        <begin position="39"/>
        <end position="58"/>
    </location>
</feature>
<protein>
    <submittedName>
        <fullName evidence="2">Uncharacterized protein</fullName>
    </submittedName>
</protein>
<comment type="caution">
    <text evidence="2">The sequence shown here is derived from an EMBL/GenBank/DDBJ whole genome shotgun (WGS) entry which is preliminary data.</text>
</comment>
<dbReference type="AlphaFoldDB" id="A0A4R2P3R8"/>
<evidence type="ECO:0000256" key="1">
    <source>
        <dbReference type="SAM" id="Phobius"/>
    </source>
</evidence>
<keyword evidence="1" id="KW-0812">Transmembrane</keyword>
<reference evidence="2 3" key="1">
    <citation type="submission" date="2019-03" db="EMBL/GenBank/DDBJ databases">
        <title>Genomic Encyclopedia of Type Strains, Phase IV (KMG-IV): sequencing the most valuable type-strain genomes for metagenomic binning, comparative biology and taxonomic classification.</title>
        <authorList>
            <person name="Goeker M."/>
        </authorList>
    </citation>
    <scope>NUCLEOTIDE SEQUENCE [LARGE SCALE GENOMIC DNA]</scope>
    <source>
        <strain evidence="2 3">DSM 14836</strain>
    </source>
</reference>
<evidence type="ECO:0000313" key="2">
    <source>
        <dbReference type="EMBL" id="TCP28674.1"/>
    </source>
</evidence>
<dbReference type="Proteomes" id="UP000294564">
    <property type="component" value="Unassembled WGS sequence"/>
</dbReference>
<dbReference type="EMBL" id="SLXM01000001">
    <property type="protein sequence ID" value="TCP28674.1"/>
    <property type="molecule type" value="Genomic_DNA"/>
</dbReference>
<evidence type="ECO:0000313" key="3">
    <source>
        <dbReference type="Proteomes" id="UP000294564"/>
    </source>
</evidence>
<accession>A0A4R2P3R8</accession>
<proteinExistence type="predicted"/>
<feature type="transmembrane region" description="Helical" evidence="1">
    <location>
        <begin position="7"/>
        <end position="27"/>
    </location>
</feature>
<organism evidence="2 3">
    <name type="scientific">Tenacibaculum skagerrakense</name>
    <dbReference type="NCBI Taxonomy" id="186571"/>
    <lineage>
        <taxon>Bacteria</taxon>
        <taxon>Pseudomonadati</taxon>
        <taxon>Bacteroidota</taxon>
        <taxon>Flavobacteriia</taxon>
        <taxon>Flavobacteriales</taxon>
        <taxon>Flavobacteriaceae</taxon>
        <taxon>Tenacibaculum</taxon>
    </lineage>
</organism>
<keyword evidence="3" id="KW-1185">Reference proteome</keyword>
<name>A0A4R2P3R8_9FLAO</name>
<sequence>MKSFIEILIGLSIIFLLGYTLVMSILILAGYSDKTFDDISTQLVISLIFMIIFIHGFVSQGKKGKTSNTQQVIEQEKASPIEKKQAYNPEFDKLHFGIYEQSCKTNWLDSDGDSYSTETEYANLRFYEDGVVIGIRQQAVLKKENPDSYVYKGTYIVKENTIELELNKVSDVNDKIFHYISPEEQRNMKYAGHIADDNDLIKQGKYKGHILGDSLTIGKFKFNLIKPSNLIITTSESNCNSLMKKFKDHPLVISSFTDSGYWYSNGETGPEWHTVTFKSRYELREGLEKDLKNCSIDFSNMFWG</sequence>